<reference evidence="3" key="1">
    <citation type="submission" date="2023-07" db="EMBL/GenBank/DDBJ databases">
        <title>Christiangramia sp. SM2212., a novel bacterium of the family Flavobacteriaceae isolated from the sea sediment.</title>
        <authorList>
            <person name="Wang J."/>
            <person name="Zhang X."/>
        </authorList>
    </citation>
    <scope>NUCLEOTIDE SEQUENCE [LARGE SCALE GENOMIC DNA]</scope>
    <source>
        <strain evidence="3">SM2212</strain>
    </source>
</reference>
<dbReference type="EMBL" id="JAVJIU010000003">
    <property type="protein sequence ID" value="MDR5590575.1"/>
    <property type="molecule type" value="Genomic_DNA"/>
</dbReference>
<name>A0ABU1EQB9_9FLAO</name>
<proteinExistence type="predicted"/>
<dbReference type="PANTHER" id="PTHR43685:SF2">
    <property type="entry name" value="GLYCOSYLTRANSFERASE 2-LIKE DOMAIN-CONTAINING PROTEIN"/>
    <property type="match status" value="1"/>
</dbReference>
<accession>A0ABU1EQB9</accession>
<gene>
    <name evidence="2" type="ORF">RE431_07985</name>
</gene>
<evidence type="ECO:0000313" key="2">
    <source>
        <dbReference type="EMBL" id="MDR5590575.1"/>
    </source>
</evidence>
<dbReference type="PANTHER" id="PTHR43685">
    <property type="entry name" value="GLYCOSYLTRANSFERASE"/>
    <property type="match status" value="1"/>
</dbReference>
<dbReference type="EC" id="2.4.-.-" evidence="2"/>
<dbReference type="InterPro" id="IPR001173">
    <property type="entry name" value="Glyco_trans_2-like"/>
</dbReference>
<dbReference type="RefSeq" id="WP_309561451.1">
    <property type="nucleotide sequence ID" value="NZ_JAVJIU010000003.1"/>
</dbReference>
<dbReference type="SUPFAM" id="SSF53448">
    <property type="entry name" value="Nucleotide-diphospho-sugar transferases"/>
    <property type="match status" value="1"/>
</dbReference>
<feature type="domain" description="Glycosyltransferase 2-like" evidence="1">
    <location>
        <begin position="3"/>
        <end position="124"/>
    </location>
</feature>
<keyword evidence="2" id="KW-0808">Transferase</keyword>
<dbReference type="Pfam" id="PF00535">
    <property type="entry name" value="Glycos_transf_2"/>
    <property type="match status" value="1"/>
</dbReference>
<keyword evidence="2" id="KW-0328">Glycosyltransferase</keyword>
<dbReference type="CDD" id="cd00761">
    <property type="entry name" value="Glyco_tranf_GTA_type"/>
    <property type="match status" value="1"/>
</dbReference>
<evidence type="ECO:0000313" key="3">
    <source>
        <dbReference type="Proteomes" id="UP001257234"/>
    </source>
</evidence>
<dbReference type="InterPro" id="IPR029044">
    <property type="entry name" value="Nucleotide-diphossugar_trans"/>
</dbReference>
<evidence type="ECO:0000259" key="1">
    <source>
        <dbReference type="Pfam" id="PF00535"/>
    </source>
</evidence>
<dbReference type="Proteomes" id="UP001257234">
    <property type="component" value="Unassembled WGS sequence"/>
</dbReference>
<dbReference type="InterPro" id="IPR050834">
    <property type="entry name" value="Glycosyltransf_2"/>
</dbReference>
<sequence>MISIITPTYNRAHLISRMIKSVVAQTFKDWELLVMDDGSTDNTEEIIEQFQDSRIKFYSGSNTGASQKRNDGVELAAGNFIIFLDSDDEVYPNWLYEFTQHIGSVDNSVISCAWEKIDHTGKRVEAGYPKNHGKIFDDISINFLAGTLMLKKEFFLEAGGYDTELSSGQHTELLMRLIPVFKNYNTKIIAINKILVQIHLHQGDRIRKNYEGIFKGSTRTLKKHRSLFRKDPEMHFNYNSIAAVMALRTNRLKEARFYLREAVKIKPLEPRTYFRYLISFHPSLKNKFYPNK</sequence>
<comment type="caution">
    <text evidence="2">The sequence shown here is derived from an EMBL/GenBank/DDBJ whole genome shotgun (WGS) entry which is preliminary data.</text>
</comment>
<dbReference type="Gene3D" id="3.90.550.10">
    <property type="entry name" value="Spore Coat Polysaccharide Biosynthesis Protein SpsA, Chain A"/>
    <property type="match status" value="1"/>
</dbReference>
<organism evidence="2 3">
    <name type="scientific">Christiangramia sediminicola</name>
    <dbReference type="NCBI Taxonomy" id="3073267"/>
    <lineage>
        <taxon>Bacteria</taxon>
        <taxon>Pseudomonadati</taxon>
        <taxon>Bacteroidota</taxon>
        <taxon>Flavobacteriia</taxon>
        <taxon>Flavobacteriales</taxon>
        <taxon>Flavobacteriaceae</taxon>
        <taxon>Christiangramia</taxon>
    </lineage>
</organism>
<protein>
    <submittedName>
        <fullName evidence="2">Glycosyltransferase family A protein</fullName>
        <ecNumber evidence="2">2.4.-.-</ecNumber>
    </submittedName>
</protein>
<keyword evidence="3" id="KW-1185">Reference proteome</keyword>
<dbReference type="GO" id="GO:0016757">
    <property type="term" value="F:glycosyltransferase activity"/>
    <property type="evidence" value="ECO:0007669"/>
    <property type="project" value="UniProtKB-KW"/>
</dbReference>